<gene>
    <name evidence="2" type="ORF">PtA15_18A55</name>
</gene>
<dbReference type="EMBL" id="CP110438">
    <property type="protein sequence ID" value="WAQ92999.1"/>
    <property type="molecule type" value="Genomic_DNA"/>
</dbReference>
<evidence type="ECO:0000313" key="3">
    <source>
        <dbReference type="Proteomes" id="UP001164743"/>
    </source>
</evidence>
<proteinExistence type="predicted"/>
<name>A0ABY7D5R5_9BASI</name>
<sequence length="138" mass="14411">MATPQVRLIPHQHQPDISSPTTFKIPNKDPSPQTPSQHFNMRFTIAAAMSLALLNSVSANMLGSLLQPTSLFAVPGSIFDQQNGQVSCGNQGHAAINANVLTQVQCGGSGGTQMSCGNQGNAAVNLNALTSINCCHIL</sequence>
<protein>
    <recommendedName>
        <fullName evidence="4">Hydrophobin</fullName>
    </recommendedName>
</protein>
<dbReference type="Proteomes" id="UP001164743">
    <property type="component" value="Chromosome 18A"/>
</dbReference>
<organism evidence="2 3">
    <name type="scientific">Puccinia triticina</name>
    <dbReference type="NCBI Taxonomy" id="208348"/>
    <lineage>
        <taxon>Eukaryota</taxon>
        <taxon>Fungi</taxon>
        <taxon>Dikarya</taxon>
        <taxon>Basidiomycota</taxon>
        <taxon>Pucciniomycotina</taxon>
        <taxon>Pucciniomycetes</taxon>
        <taxon>Pucciniales</taxon>
        <taxon>Pucciniaceae</taxon>
        <taxon>Puccinia</taxon>
    </lineage>
</organism>
<feature type="compositionally biased region" description="Polar residues" evidence="1">
    <location>
        <begin position="15"/>
        <end position="35"/>
    </location>
</feature>
<reference evidence="2" key="1">
    <citation type="submission" date="2022-10" db="EMBL/GenBank/DDBJ databases">
        <title>Puccinia triticina Genome sequencing and assembly.</title>
        <authorList>
            <person name="Li C."/>
        </authorList>
    </citation>
    <scope>NUCLEOTIDE SEQUENCE</scope>
    <source>
        <strain evidence="2">Pt15</strain>
    </source>
</reference>
<dbReference type="GeneID" id="77805904"/>
<evidence type="ECO:0008006" key="4">
    <source>
        <dbReference type="Google" id="ProtNLM"/>
    </source>
</evidence>
<feature type="region of interest" description="Disordered" evidence="1">
    <location>
        <begin position="1"/>
        <end position="35"/>
    </location>
</feature>
<evidence type="ECO:0000313" key="2">
    <source>
        <dbReference type="EMBL" id="WAQ92999.1"/>
    </source>
</evidence>
<evidence type="ECO:0000256" key="1">
    <source>
        <dbReference type="SAM" id="MobiDB-lite"/>
    </source>
</evidence>
<accession>A0ABY7D5R5</accession>
<keyword evidence="3" id="KW-1185">Reference proteome</keyword>
<dbReference type="RefSeq" id="XP_053028554.1">
    <property type="nucleotide sequence ID" value="XM_053165010.1"/>
</dbReference>